<evidence type="ECO:0000313" key="2">
    <source>
        <dbReference type="EMBL" id="ETE56024.1"/>
    </source>
</evidence>
<sequence>MLNCQSGALQLEQGGPPNSLGLRRTSERKEGMREGGRKRREGEREGGKEGGREGKGR</sequence>
<feature type="non-terminal residue" evidence="2">
    <location>
        <position position="57"/>
    </location>
</feature>
<keyword evidence="3" id="KW-1185">Reference proteome</keyword>
<dbReference type="EMBL" id="AZIM01050258">
    <property type="protein sequence ID" value="ETE56024.1"/>
    <property type="molecule type" value="Genomic_DNA"/>
</dbReference>
<dbReference type="Proteomes" id="UP000018936">
    <property type="component" value="Unassembled WGS sequence"/>
</dbReference>
<protein>
    <submittedName>
        <fullName evidence="2">Uncharacterized protein</fullName>
    </submittedName>
</protein>
<comment type="caution">
    <text evidence="2">The sequence shown here is derived from an EMBL/GenBank/DDBJ whole genome shotgun (WGS) entry which is preliminary data.</text>
</comment>
<gene>
    <name evidence="2" type="ORF">L345_18265</name>
</gene>
<reference evidence="2 3" key="1">
    <citation type="journal article" date="2013" name="Proc. Natl. Acad. Sci. U.S.A.">
        <title>The king cobra genome reveals dynamic gene evolution and adaptation in the snake venom system.</title>
        <authorList>
            <person name="Vonk F.J."/>
            <person name="Casewell N.R."/>
            <person name="Henkel C.V."/>
            <person name="Heimberg A.M."/>
            <person name="Jansen H.J."/>
            <person name="McCleary R.J."/>
            <person name="Kerkkamp H.M."/>
            <person name="Vos R.A."/>
            <person name="Guerreiro I."/>
            <person name="Calvete J.J."/>
            <person name="Wuster W."/>
            <person name="Woods A.E."/>
            <person name="Logan J.M."/>
            <person name="Harrison R.A."/>
            <person name="Castoe T.A."/>
            <person name="de Koning A.P."/>
            <person name="Pollock D.D."/>
            <person name="Yandell M."/>
            <person name="Calderon D."/>
            <person name="Renjifo C."/>
            <person name="Currier R.B."/>
            <person name="Salgado D."/>
            <person name="Pla D."/>
            <person name="Sanz L."/>
            <person name="Hyder A.S."/>
            <person name="Ribeiro J.M."/>
            <person name="Arntzen J.W."/>
            <person name="van den Thillart G.E."/>
            <person name="Boetzer M."/>
            <person name="Pirovano W."/>
            <person name="Dirks R.P."/>
            <person name="Spaink H.P."/>
            <person name="Duboule D."/>
            <person name="McGlinn E."/>
            <person name="Kini R.M."/>
            <person name="Richardson M.K."/>
        </authorList>
    </citation>
    <scope>NUCLEOTIDE SEQUENCE</scope>
    <source>
        <tissue evidence="2">Blood</tissue>
    </source>
</reference>
<feature type="compositionally biased region" description="Basic and acidic residues" evidence="1">
    <location>
        <begin position="24"/>
        <end position="57"/>
    </location>
</feature>
<feature type="region of interest" description="Disordered" evidence="1">
    <location>
        <begin position="1"/>
        <end position="57"/>
    </location>
</feature>
<name>V8N187_OPHHA</name>
<evidence type="ECO:0000313" key="3">
    <source>
        <dbReference type="Proteomes" id="UP000018936"/>
    </source>
</evidence>
<organism evidence="2 3">
    <name type="scientific">Ophiophagus hannah</name>
    <name type="common">King cobra</name>
    <name type="synonym">Naja hannah</name>
    <dbReference type="NCBI Taxonomy" id="8665"/>
    <lineage>
        <taxon>Eukaryota</taxon>
        <taxon>Metazoa</taxon>
        <taxon>Chordata</taxon>
        <taxon>Craniata</taxon>
        <taxon>Vertebrata</taxon>
        <taxon>Euteleostomi</taxon>
        <taxon>Lepidosauria</taxon>
        <taxon>Squamata</taxon>
        <taxon>Bifurcata</taxon>
        <taxon>Unidentata</taxon>
        <taxon>Episquamata</taxon>
        <taxon>Toxicofera</taxon>
        <taxon>Serpentes</taxon>
        <taxon>Colubroidea</taxon>
        <taxon>Elapidae</taxon>
        <taxon>Elapinae</taxon>
        <taxon>Ophiophagus</taxon>
    </lineage>
</organism>
<evidence type="ECO:0000256" key="1">
    <source>
        <dbReference type="SAM" id="MobiDB-lite"/>
    </source>
</evidence>
<dbReference type="AlphaFoldDB" id="V8N187"/>
<accession>V8N187</accession>
<feature type="non-terminal residue" evidence="2">
    <location>
        <position position="1"/>
    </location>
</feature>
<proteinExistence type="predicted"/>